<feature type="compositionally biased region" description="Basic and acidic residues" evidence="6">
    <location>
        <begin position="166"/>
        <end position="182"/>
    </location>
</feature>
<dbReference type="InterPro" id="IPR028255">
    <property type="entry name" value="CENP-T"/>
</dbReference>
<dbReference type="SUPFAM" id="SSF47113">
    <property type="entry name" value="Histone-fold"/>
    <property type="match status" value="1"/>
</dbReference>
<dbReference type="Proteomes" id="UP000077315">
    <property type="component" value="Unassembled WGS sequence"/>
</dbReference>
<evidence type="ECO:0000256" key="3">
    <source>
        <dbReference type="ARBA" id="ARBA00010137"/>
    </source>
</evidence>
<evidence type="ECO:0000313" key="8">
    <source>
        <dbReference type="EMBL" id="OAD80769.1"/>
    </source>
</evidence>
<comment type="subcellular location">
    <subcellularLocation>
        <location evidence="2">Chromosome</location>
    </subcellularLocation>
    <subcellularLocation>
        <location evidence="1">Nucleus</location>
    </subcellularLocation>
</comment>
<name>A0A167R3N0_PHYB8</name>
<proteinExistence type="inferred from homology"/>
<dbReference type="GeneID" id="28995302"/>
<dbReference type="RefSeq" id="XP_018298809.1">
    <property type="nucleotide sequence ID" value="XM_018434396.1"/>
</dbReference>
<dbReference type="GO" id="GO:0007059">
    <property type="term" value="P:chromosome segregation"/>
    <property type="evidence" value="ECO:0007669"/>
    <property type="project" value="TreeGrafter"/>
</dbReference>
<sequence>MSNSSDSENSKKKEKNIYQENNKQFDDFRQSSDEDSREIFDDSLNSPVERGSLLIKTGVKRQRDPKDVSGNHKSRHTMETDHAHVEEDSPHSFTLAHNIAEDNPSNPGSPIRSNSTNELRYREEDLNSPFELLRAFSRLYQLRRTEERFSDESEQLPTTINTISKSSEKGKEKATDIVDKSHIKQTHPRQESVPSSQAKGLEQPHSRQDFVQSSLDKSFYKPASRSRISGRPKKQEPIDKSLPRPLFLLRRKNRHLAPDEPEETLSSISYHSDTDFSRLDHRFYSYGSSESDRPPDASLDGQSILGELGDLPHGWQSPFQEDQERSETSQLPPQPSLVDISLDAESQDIIEPRSQEDYGYDEMQDPNIHEEIDFPGFDDVITGREESHEQIHDKLSPEDLDIFQNYEQPRHYDRVLPSQRFTERKIEERVQANLDGVKIPPVMAIGNLMQRRIFSRFTDKKIEPGAVQKIIEASELFFEQMADDLKAYTKHASRKKLTCEDMKLLMKRQRLLTGKRTLEVVAHEYLPRELYDLVCISATADNELYPESVEYISSLIHNSILLLDETHKTIIIANC</sequence>
<dbReference type="GO" id="GO:0005634">
    <property type="term" value="C:nucleus"/>
    <property type="evidence" value="ECO:0007669"/>
    <property type="project" value="UniProtKB-SubCell"/>
</dbReference>
<evidence type="ECO:0000256" key="1">
    <source>
        <dbReference type="ARBA" id="ARBA00004123"/>
    </source>
</evidence>
<feature type="region of interest" description="Disordered" evidence="6">
    <location>
        <begin position="146"/>
        <end position="245"/>
    </location>
</feature>
<evidence type="ECO:0000259" key="7">
    <source>
        <dbReference type="Pfam" id="PF15511"/>
    </source>
</evidence>
<feature type="region of interest" description="Disordered" evidence="6">
    <location>
        <begin position="286"/>
        <end position="336"/>
    </location>
</feature>
<dbReference type="GO" id="GO:0046982">
    <property type="term" value="F:protein heterodimerization activity"/>
    <property type="evidence" value="ECO:0007669"/>
    <property type="project" value="InterPro"/>
</dbReference>
<dbReference type="Pfam" id="PF15511">
    <property type="entry name" value="CENP-T_C"/>
    <property type="match status" value="1"/>
</dbReference>
<dbReference type="GO" id="GO:0000278">
    <property type="term" value="P:mitotic cell cycle"/>
    <property type="evidence" value="ECO:0007669"/>
    <property type="project" value="TreeGrafter"/>
</dbReference>
<reference evidence="9" key="1">
    <citation type="submission" date="2015-06" db="EMBL/GenBank/DDBJ databases">
        <title>Expansion of signal transduction pathways in fungi by whole-genome duplication.</title>
        <authorList>
            <consortium name="DOE Joint Genome Institute"/>
            <person name="Corrochano L.M."/>
            <person name="Kuo A."/>
            <person name="Marcet-Houben M."/>
            <person name="Polaino S."/>
            <person name="Salamov A."/>
            <person name="Villalobos J.M."/>
            <person name="Alvarez M.I."/>
            <person name="Avalos J."/>
            <person name="Benito E.P."/>
            <person name="Benoit I."/>
            <person name="Burger G."/>
            <person name="Camino L.P."/>
            <person name="Canovas D."/>
            <person name="Cerda-Olmedo E."/>
            <person name="Cheng J.-F."/>
            <person name="Dominguez A."/>
            <person name="Elias M."/>
            <person name="Eslava A.P."/>
            <person name="Glaser F."/>
            <person name="Grimwood J."/>
            <person name="Gutierrez G."/>
            <person name="Heitman J."/>
            <person name="Henrissat B."/>
            <person name="Iturriaga E.A."/>
            <person name="Lang B.F."/>
            <person name="Lavin J.L."/>
            <person name="Lee S."/>
            <person name="Li W."/>
            <person name="Lindquist E."/>
            <person name="Lopez-Garcia S."/>
            <person name="Luque E.M."/>
            <person name="Marcos A.T."/>
            <person name="Martin J."/>
            <person name="McCluskey K."/>
            <person name="Medina H.R."/>
            <person name="Miralles-Duran A."/>
            <person name="Miyazaki A."/>
            <person name="Munoz-Torres E."/>
            <person name="Oguiza J.A."/>
            <person name="Ohm R."/>
            <person name="Olmedo M."/>
            <person name="Orejas M."/>
            <person name="Ortiz-Castellanos L."/>
            <person name="Pisabarro A.G."/>
            <person name="Rodriguez-Romero J."/>
            <person name="Ruiz-Herrera J."/>
            <person name="Ruiz-Vazquez R."/>
            <person name="Sanz C."/>
            <person name="Schackwitz W."/>
            <person name="Schmutz J."/>
            <person name="Shahriari M."/>
            <person name="Shelest E."/>
            <person name="Silva-Franco F."/>
            <person name="Soanes D."/>
            <person name="Syed K."/>
            <person name="Tagua V.G."/>
            <person name="Talbot N.J."/>
            <person name="Thon M."/>
            <person name="De vries R.P."/>
            <person name="Wiebenga A."/>
            <person name="Yadav J.S."/>
            <person name="Braun E.L."/>
            <person name="Baker S."/>
            <person name="Garre V."/>
            <person name="Horwitz B."/>
            <person name="Torres-Martinez S."/>
            <person name="Idnurm A."/>
            <person name="Herrera-Estrella A."/>
            <person name="Gabaldon T."/>
            <person name="Grigoriev I.V."/>
        </authorList>
    </citation>
    <scope>NUCLEOTIDE SEQUENCE [LARGE SCALE GENOMIC DNA]</scope>
    <source>
        <strain evidence="9">NRRL 1555(-)</strain>
    </source>
</reference>
<feature type="region of interest" description="Disordered" evidence="6">
    <location>
        <begin position="1"/>
        <end position="115"/>
    </location>
</feature>
<dbReference type="STRING" id="763407.A0A167R3N0"/>
<evidence type="ECO:0000256" key="5">
    <source>
        <dbReference type="ARBA" id="ARBA00023242"/>
    </source>
</evidence>
<dbReference type="CDD" id="cd22920">
    <property type="entry name" value="HFD_CENP-T"/>
    <property type="match status" value="1"/>
</dbReference>
<dbReference type="VEuPathDB" id="FungiDB:PHYBLDRAFT_161409"/>
<feature type="domain" description="CENP-T/Histone H4 histone fold" evidence="7">
    <location>
        <begin position="445"/>
        <end position="532"/>
    </location>
</feature>
<evidence type="ECO:0000256" key="4">
    <source>
        <dbReference type="ARBA" id="ARBA00022454"/>
    </source>
</evidence>
<feature type="compositionally biased region" description="Basic and acidic residues" evidence="6">
    <location>
        <begin position="8"/>
        <end position="40"/>
    </location>
</feature>
<dbReference type="EMBL" id="KV440971">
    <property type="protein sequence ID" value="OAD80769.1"/>
    <property type="molecule type" value="Genomic_DNA"/>
</dbReference>
<evidence type="ECO:0000256" key="2">
    <source>
        <dbReference type="ARBA" id="ARBA00004286"/>
    </source>
</evidence>
<feature type="compositionally biased region" description="Polar residues" evidence="6">
    <location>
        <begin position="155"/>
        <end position="165"/>
    </location>
</feature>
<evidence type="ECO:0000313" key="9">
    <source>
        <dbReference type="Proteomes" id="UP000077315"/>
    </source>
</evidence>
<keyword evidence="9" id="KW-1185">Reference proteome</keyword>
<dbReference type="InterPro" id="IPR035425">
    <property type="entry name" value="CENP-T/H4_C"/>
</dbReference>
<gene>
    <name evidence="8" type="ORF">PHYBLDRAFT_161409</name>
</gene>
<keyword evidence="5" id="KW-0539">Nucleus</keyword>
<dbReference type="InParanoid" id="A0A167R3N0"/>
<feature type="compositionally biased region" description="Basic and acidic residues" evidence="6">
    <location>
        <begin position="233"/>
        <end position="242"/>
    </location>
</feature>
<dbReference type="GO" id="GO:0003677">
    <property type="term" value="F:DNA binding"/>
    <property type="evidence" value="ECO:0007669"/>
    <property type="project" value="InterPro"/>
</dbReference>
<dbReference type="OrthoDB" id="10071681at2759"/>
<dbReference type="Gene3D" id="1.10.20.10">
    <property type="entry name" value="Histone, subunit A"/>
    <property type="match status" value="1"/>
</dbReference>
<dbReference type="GO" id="GO:0051382">
    <property type="term" value="P:kinetochore assembly"/>
    <property type="evidence" value="ECO:0007669"/>
    <property type="project" value="InterPro"/>
</dbReference>
<dbReference type="PANTHER" id="PTHR46904:SF1">
    <property type="entry name" value="CENTROMERE PROTEIN T"/>
    <property type="match status" value="1"/>
</dbReference>
<dbReference type="GO" id="GO:0000776">
    <property type="term" value="C:kinetochore"/>
    <property type="evidence" value="ECO:0007669"/>
    <property type="project" value="InterPro"/>
</dbReference>
<organism evidence="8 9">
    <name type="scientific">Phycomyces blakesleeanus (strain ATCC 8743b / DSM 1359 / FGSC 10004 / NBRC 33097 / NRRL 1555)</name>
    <dbReference type="NCBI Taxonomy" id="763407"/>
    <lineage>
        <taxon>Eukaryota</taxon>
        <taxon>Fungi</taxon>
        <taxon>Fungi incertae sedis</taxon>
        <taxon>Mucoromycota</taxon>
        <taxon>Mucoromycotina</taxon>
        <taxon>Mucoromycetes</taxon>
        <taxon>Mucorales</taxon>
        <taxon>Phycomycetaceae</taxon>
        <taxon>Phycomyces</taxon>
    </lineage>
</organism>
<dbReference type="PANTHER" id="PTHR46904">
    <property type="entry name" value="CENTROMERE PROTEIN T"/>
    <property type="match status" value="1"/>
</dbReference>
<accession>A0A167R3N0</accession>
<protein>
    <recommendedName>
        <fullName evidence="7">CENP-T/Histone H4 histone fold domain-containing protein</fullName>
    </recommendedName>
</protein>
<comment type="similarity">
    <text evidence="3">Belongs to the CENP-T/CNN1 family.</text>
</comment>
<dbReference type="AlphaFoldDB" id="A0A167R3N0"/>
<keyword evidence="4" id="KW-0158">Chromosome</keyword>
<feature type="compositionally biased region" description="Polar residues" evidence="6">
    <location>
        <begin position="103"/>
        <end position="115"/>
    </location>
</feature>
<evidence type="ECO:0000256" key="6">
    <source>
        <dbReference type="SAM" id="MobiDB-lite"/>
    </source>
</evidence>
<dbReference type="InterPro" id="IPR009072">
    <property type="entry name" value="Histone-fold"/>
</dbReference>
<feature type="compositionally biased region" description="Basic and acidic residues" evidence="6">
    <location>
        <begin position="61"/>
        <end position="90"/>
    </location>
</feature>